<keyword evidence="2" id="KW-0812">Transmembrane</keyword>
<feature type="region of interest" description="Disordered" evidence="1">
    <location>
        <begin position="1"/>
        <end position="22"/>
    </location>
</feature>
<evidence type="ECO:0000256" key="1">
    <source>
        <dbReference type="SAM" id="MobiDB-lite"/>
    </source>
</evidence>
<proteinExistence type="predicted"/>
<feature type="transmembrane region" description="Helical" evidence="2">
    <location>
        <begin position="210"/>
        <end position="231"/>
    </location>
</feature>
<reference evidence="4 5" key="1">
    <citation type="submission" date="2019-03" db="EMBL/GenBank/DDBJ databases">
        <authorList>
            <person name="Gaulin E."/>
            <person name="Dumas B."/>
        </authorList>
    </citation>
    <scope>NUCLEOTIDE SEQUENCE [LARGE SCALE GENOMIC DNA]</scope>
    <source>
        <strain evidence="4">CBS 568.67</strain>
    </source>
</reference>
<feature type="transmembrane region" description="Helical" evidence="2">
    <location>
        <begin position="394"/>
        <end position="417"/>
    </location>
</feature>
<evidence type="ECO:0000256" key="2">
    <source>
        <dbReference type="SAM" id="Phobius"/>
    </source>
</evidence>
<dbReference type="EMBL" id="CAADRA010005517">
    <property type="protein sequence ID" value="VFT90776.1"/>
    <property type="molecule type" value="Genomic_DNA"/>
</dbReference>
<dbReference type="AlphaFoldDB" id="A0A485KZG6"/>
<dbReference type="Proteomes" id="UP000332933">
    <property type="component" value="Unassembled WGS sequence"/>
</dbReference>
<evidence type="ECO:0000313" key="3">
    <source>
        <dbReference type="EMBL" id="KAF0695224.1"/>
    </source>
</evidence>
<keyword evidence="2" id="KW-0472">Membrane</keyword>
<evidence type="ECO:0000313" key="4">
    <source>
        <dbReference type="EMBL" id="VFT90776.1"/>
    </source>
</evidence>
<sequence length="564" mass="63332">MPKVHVLQGPSSTSPPSREPPHRTVSFCRYSCIYSIGYVVNLILIPFKAYISEPLPWMLQPVSLNTTWLTAKDSTSFAAFANSSIAFFASKYNQNTVPSDRVFTRDNEANTYLLRFTIALPPAGDNNCANHMHRFPGAIFYSQGVAAFVCDFIAQNATSRLLRPMYACQYDTVAGVDIATSCTWAIPTGEDPIISTYQMYHAVQLLETPFFCWLTFGVRLGLMGFIMYQLWHLYYRHYGPLLCNLQAIGLDDGGSIQSYVVQLGDPTWLILSHPFMSLIMLLDCFLNVGPAGTASCRTSQLTDVGQFCLGCLYGSRMVWASYFTMRYSTPLVKYMHWENYFQPVDPGVMALTASVYAGPVMYMTTGTPIVQLFQRINYAVVPPTLTHERVEGTISMLVILLLFASVPLVNSFVAQYVNRNHTKFKPTVTENFGTTRFNDWKHRCLFWFRRLTLCSKNEGGSMYHLFAENPRYKKFPLVSTRGSDCFVYGWDDAADAYVHQVRLSLMHAALDRQTICPALAILICPSAHPAFAAGTVNAHSCNQWPPPPSGSIVHFGAKCCQWVQ</sequence>
<accession>A0A485KZG6</accession>
<evidence type="ECO:0000313" key="5">
    <source>
        <dbReference type="Proteomes" id="UP000332933"/>
    </source>
</evidence>
<protein>
    <submittedName>
        <fullName evidence="4">Aste57867_13946 protein</fullName>
    </submittedName>
</protein>
<keyword evidence="5" id="KW-1185">Reference proteome</keyword>
<reference evidence="3" key="2">
    <citation type="submission" date="2019-06" db="EMBL/GenBank/DDBJ databases">
        <title>Genomics analysis of Aphanomyces spp. identifies a new class of oomycete effector associated with host adaptation.</title>
        <authorList>
            <person name="Gaulin E."/>
        </authorList>
    </citation>
    <scope>NUCLEOTIDE SEQUENCE</scope>
    <source>
        <strain evidence="3">CBS 578.67</strain>
    </source>
</reference>
<feature type="transmembrane region" description="Helical" evidence="2">
    <location>
        <begin position="268"/>
        <end position="286"/>
    </location>
</feature>
<dbReference type="EMBL" id="VJMH01005496">
    <property type="protein sequence ID" value="KAF0695224.1"/>
    <property type="molecule type" value="Genomic_DNA"/>
</dbReference>
<gene>
    <name evidence="4" type="primary">Aste57867_13946</name>
    <name evidence="3" type="ORF">As57867_013895</name>
    <name evidence="4" type="ORF">ASTE57867_13946</name>
</gene>
<organism evidence="4 5">
    <name type="scientific">Aphanomyces stellatus</name>
    <dbReference type="NCBI Taxonomy" id="120398"/>
    <lineage>
        <taxon>Eukaryota</taxon>
        <taxon>Sar</taxon>
        <taxon>Stramenopiles</taxon>
        <taxon>Oomycota</taxon>
        <taxon>Saprolegniomycetes</taxon>
        <taxon>Saprolegniales</taxon>
        <taxon>Verrucalvaceae</taxon>
        <taxon>Aphanomyces</taxon>
    </lineage>
</organism>
<keyword evidence="2" id="KW-1133">Transmembrane helix</keyword>
<name>A0A485KZG6_9STRA</name>